<feature type="transmembrane region" description="Helical" evidence="9">
    <location>
        <begin position="313"/>
        <end position="336"/>
    </location>
</feature>
<dbReference type="RefSeq" id="WP_135010074.1">
    <property type="nucleotide sequence ID" value="NZ_JAYEXM010000004.1"/>
</dbReference>
<keyword evidence="3" id="KW-0813">Transport</keyword>
<feature type="transmembrane region" description="Helical" evidence="9">
    <location>
        <begin position="33"/>
        <end position="52"/>
    </location>
</feature>
<evidence type="ECO:0000256" key="4">
    <source>
        <dbReference type="ARBA" id="ARBA00022475"/>
    </source>
</evidence>
<comment type="subcellular location">
    <subcellularLocation>
        <location evidence="1">Cell membrane</location>
        <topology evidence="1">Multi-pass membrane protein</topology>
    </subcellularLocation>
</comment>
<evidence type="ECO:0000256" key="3">
    <source>
        <dbReference type="ARBA" id="ARBA00022448"/>
    </source>
</evidence>
<evidence type="ECO:0000313" key="10">
    <source>
        <dbReference type="EMBL" id="TFI02530.1"/>
    </source>
</evidence>
<accession>A0AAX2SFE7</accession>
<evidence type="ECO:0000256" key="6">
    <source>
        <dbReference type="ARBA" id="ARBA00022989"/>
    </source>
</evidence>
<feature type="transmembrane region" description="Helical" evidence="9">
    <location>
        <begin position="183"/>
        <end position="205"/>
    </location>
</feature>
<feature type="transmembrane region" description="Helical" evidence="9">
    <location>
        <begin position="343"/>
        <end position="361"/>
    </location>
</feature>
<evidence type="ECO:0000256" key="1">
    <source>
        <dbReference type="ARBA" id="ARBA00004651"/>
    </source>
</evidence>
<dbReference type="PANTHER" id="PTHR30472">
    <property type="entry name" value="FERRIC ENTEROBACTIN TRANSPORT SYSTEM PERMEASE PROTEIN"/>
    <property type="match status" value="1"/>
</dbReference>
<sequence>MPASTPLTRSGAADTAGAHAPRISSAGRPGRRVLPWLVMAVVLLVAVVLSISCGSRPIDLASTWRVVPQVFGGDPGAVPGVPPLDGAVVESRVWRTAAGVLTGAALSVAGALLQGATRNPLGDPGILGLTAGAAFAVVTGGALFGLSGVANQLWLAALGSAVAMVAVYGLATAARGGARPVTLALTGAAVSAGLTALTSAVLLSHQATFDTFRRWQVGELTRPDGTFLVVATPVVVAGLVLGWCLARSLDTLTLGDALGRGLGTHPALTRGLVGVAVVLLAGTSTALVGPLVFCGLLVPHAVRVVVGVSYQRVIPACLLAGPAIVLLADVVARVLVPDREIQVGIALVVIGAPALVAVLRGKTVAA</sequence>
<keyword evidence="4" id="KW-1003">Cell membrane</keyword>
<keyword evidence="7 9" id="KW-0472">Membrane</keyword>
<feature type="transmembrane region" description="Helical" evidence="9">
    <location>
        <begin position="267"/>
        <end position="293"/>
    </location>
</feature>
<dbReference type="CDD" id="cd06550">
    <property type="entry name" value="TM_ABC_iron-siderophores_like"/>
    <property type="match status" value="1"/>
</dbReference>
<keyword evidence="11" id="KW-1185">Reference proteome</keyword>
<evidence type="ECO:0000256" key="5">
    <source>
        <dbReference type="ARBA" id="ARBA00022692"/>
    </source>
</evidence>
<feature type="transmembrane region" description="Helical" evidence="9">
    <location>
        <begin position="152"/>
        <end position="171"/>
    </location>
</feature>
<name>A0AAX2SFE7_KOCRH</name>
<dbReference type="GO" id="GO:0022857">
    <property type="term" value="F:transmembrane transporter activity"/>
    <property type="evidence" value="ECO:0007669"/>
    <property type="project" value="InterPro"/>
</dbReference>
<protein>
    <submittedName>
        <fullName evidence="10">Iron ABC transporter permease</fullName>
    </submittedName>
</protein>
<comment type="similarity">
    <text evidence="2">Belongs to the binding-protein-dependent transport system permease family. FecCD subfamily.</text>
</comment>
<feature type="transmembrane region" description="Helical" evidence="9">
    <location>
        <begin position="93"/>
        <end position="113"/>
    </location>
</feature>
<evidence type="ECO:0000256" key="8">
    <source>
        <dbReference type="SAM" id="MobiDB-lite"/>
    </source>
</evidence>
<dbReference type="GO" id="GO:0033214">
    <property type="term" value="P:siderophore-iron import into cell"/>
    <property type="evidence" value="ECO:0007669"/>
    <property type="project" value="TreeGrafter"/>
</dbReference>
<keyword evidence="6 9" id="KW-1133">Transmembrane helix</keyword>
<evidence type="ECO:0000313" key="11">
    <source>
        <dbReference type="Proteomes" id="UP000298017"/>
    </source>
</evidence>
<dbReference type="InterPro" id="IPR000522">
    <property type="entry name" value="ABC_transptr_permease_BtuC"/>
</dbReference>
<dbReference type="Proteomes" id="UP000298017">
    <property type="component" value="Unassembled WGS sequence"/>
</dbReference>
<dbReference type="GO" id="GO:0005886">
    <property type="term" value="C:plasma membrane"/>
    <property type="evidence" value="ECO:0007669"/>
    <property type="project" value="UniProtKB-SubCell"/>
</dbReference>
<dbReference type="AlphaFoldDB" id="A0AAX2SFE7"/>
<dbReference type="SUPFAM" id="SSF81345">
    <property type="entry name" value="ABC transporter involved in vitamin B12 uptake, BtuC"/>
    <property type="match status" value="1"/>
</dbReference>
<organism evidence="10 11">
    <name type="scientific">Kocuria rhizophila</name>
    <dbReference type="NCBI Taxonomy" id="72000"/>
    <lineage>
        <taxon>Bacteria</taxon>
        <taxon>Bacillati</taxon>
        <taxon>Actinomycetota</taxon>
        <taxon>Actinomycetes</taxon>
        <taxon>Micrococcales</taxon>
        <taxon>Micrococcaceae</taxon>
        <taxon>Kocuria</taxon>
    </lineage>
</organism>
<evidence type="ECO:0000256" key="9">
    <source>
        <dbReference type="SAM" id="Phobius"/>
    </source>
</evidence>
<dbReference type="Gene3D" id="1.10.3470.10">
    <property type="entry name" value="ABC transporter involved in vitamin B12 uptake, BtuC"/>
    <property type="match status" value="1"/>
</dbReference>
<evidence type="ECO:0000256" key="2">
    <source>
        <dbReference type="ARBA" id="ARBA00007935"/>
    </source>
</evidence>
<feature type="transmembrane region" description="Helical" evidence="9">
    <location>
        <begin position="125"/>
        <end position="146"/>
    </location>
</feature>
<evidence type="ECO:0000256" key="7">
    <source>
        <dbReference type="ARBA" id="ARBA00023136"/>
    </source>
</evidence>
<feature type="transmembrane region" description="Helical" evidence="9">
    <location>
        <begin position="225"/>
        <end position="246"/>
    </location>
</feature>
<comment type="caution">
    <text evidence="10">The sequence shown here is derived from an EMBL/GenBank/DDBJ whole genome shotgun (WGS) entry which is preliminary data.</text>
</comment>
<feature type="region of interest" description="Disordered" evidence="8">
    <location>
        <begin position="1"/>
        <end position="24"/>
    </location>
</feature>
<dbReference type="InterPro" id="IPR037294">
    <property type="entry name" value="ABC_BtuC-like"/>
</dbReference>
<dbReference type="PANTHER" id="PTHR30472:SF1">
    <property type="entry name" value="FE(3+) DICITRATE TRANSPORT SYSTEM PERMEASE PROTEIN FECC-RELATED"/>
    <property type="match status" value="1"/>
</dbReference>
<keyword evidence="5 9" id="KW-0812">Transmembrane</keyword>
<gene>
    <name evidence="10" type="ORF">E4P33_02680</name>
</gene>
<dbReference type="Pfam" id="PF01032">
    <property type="entry name" value="FecCD"/>
    <property type="match status" value="1"/>
</dbReference>
<proteinExistence type="inferred from homology"/>
<dbReference type="EMBL" id="SPNK01000002">
    <property type="protein sequence ID" value="TFI02530.1"/>
    <property type="molecule type" value="Genomic_DNA"/>
</dbReference>
<reference evidence="10 11" key="1">
    <citation type="submission" date="2019-03" db="EMBL/GenBank/DDBJ databases">
        <title>Genome Sequencing and Assembly of Various Microbes Isolated from Alder Root Nodule.</title>
        <authorList>
            <person name="Swanson E."/>
            <person name="Sevigny J.L."/>
            <person name="Pesce C."/>
            <person name="Davis I."/>
            <person name="Kleiner V."/>
            <person name="Tisa L."/>
        </authorList>
    </citation>
    <scope>NUCLEOTIDE SEQUENCE [LARGE SCALE GENOMIC DNA]</scope>
    <source>
        <strain evidence="10 11">4R-31</strain>
    </source>
</reference>